<dbReference type="PANTHER" id="PTHR30406">
    <property type="entry name" value="SULFATE TRANSPORT SYSTEM PERMEASE PROTEIN"/>
    <property type="match status" value="1"/>
</dbReference>
<comment type="function">
    <text evidence="8">Part of the ABC transporter complex CysAWTP (TC 3.A.1.6.1) involved in sulfate/thiosulfate import. Probably responsible for the translocation of the substrate across the membrane.</text>
</comment>
<keyword evidence="3 9" id="KW-0813">Transport</keyword>
<comment type="caution">
    <text evidence="9">Lacks conserved residue(s) required for the propagation of feature annotation.</text>
</comment>
<keyword evidence="6 9" id="KW-0764">Sulfate transport</keyword>
<dbReference type="RefSeq" id="WP_274454517.1">
    <property type="nucleotide sequence ID" value="NZ_CP067097.1"/>
</dbReference>
<feature type="transmembrane region" description="Helical" evidence="9">
    <location>
        <begin position="237"/>
        <end position="260"/>
    </location>
</feature>
<evidence type="ECO:0000256" key="7">
    <source>
        <dbReference type="ARBA" id="ARBA00023136"/>
    </source>
</evidence>
<dbReference type="Pfam" id="PF00528">
    <property type="entry name" value="BPD_transp_1"/>
    <property type="match status" value="1"/>
</dbReference>
<keyword evidence="5 9" id="KW-1133">Transmembrane helix</keyword>
<comment type="subcellular location">
    <subcellularLocation>
        <location evidence="1">Membrane</location>
        <topology evidence="1">Multi-pass membrane protein</topology>
    </subcellularLocation>
</comment>
<dbReference type="CDD" id="cd06261">
    <property type="entry name" value="TM_PBP2"/>
    <property type="match status" value="1"/>
</dbReference>
<dbReference type="NCBIfam" id="TIGR02139">
    <property type="entry name" value="permease_CysT"/>
    <property type="match status" value="1"/>
</dbReference>
<name>A0ABT9XH04_9BACL</name>
<dbReference type="InterPro" id="IPR011865">
    <property type="entry name" value="CysT_permease"/>
</dbReference>
<dbReference type="EMBL" id="JAUSTP010000009">
    <property type="protein sequence ID" value="MDQ0189582.1"/>
    <property type="molecule type" value="Genomic_DNA"/>
</dbReference>
<organism evidence="11 12">
    <name type="scientific">Alicyclobacillus cycloheptanicus</name>
    <dbReference type="NCBI Taxonomy" id="1457"/>
    <lineage>
        <taxon>Bacteria</taxon>
        <taxon>Bacillati</taxon>
        <taxon>Bacillota</taxon>
        <taxon>Bacilli</taxon>
        <taxon>Bacillales</taxon>
        <taxon>Alicyclobacillaceae</taxon>
        <taxon>Alicyclobacillus</taxon>
    </lineage>
</organism>
<dbReference type="InterPro" id="IPR035906">
    <property type="entry name" value="MetI-like_sf"/>
</dbReference>
<feature type="transmembrane region" description="Helical" evidence="9">
    <location>
        <begin position="91"/>
        <end position="110"/>
    </location>
</feature>
<dbReference type="InterPro" id="IPR000515">
    <property type="entry name" value="MetI-like"/>
</dbReference>
<accession>A0ABT9XH04</accession>
<feature type="transmembrane region" description="Helical" evidence="9">
    <location>
        <begin position="130"/>
        <end position="149"/>
    </location>
</feature>
<keyword evidence="12" id="KW-1185">Reference proteome</keyword>
<dbReference type="Gene3D" id="1.10.3720.10">
    <property type="entry name" value="MetI-like"/>
    <property type="match status" value="1"/>
</dbReference>
<comment type="caution">
    <text evidence="11">The sequence shown here is derived from an EMBL/GenBank/DDBJ whole genome shotgun (WGS) entry which is preliminary data.</text>
</comment>
<evidence type="ECO:0000313" key="12">
    <source>
        <dbReference type="Proteomes" id="UP001232973"/>
    </source>
</evidence>
<comment type="function">
    <text evidence="9">Part of the ABC transporter complex (TC 3.A.1.6.1) involved in sulfate/thiosulfate import.</text>
</comment>
<comment type="subunit">
    <text evidence="2">The complex is composed of two ATP-binding proteins (CysA), two transmembrane proteins (CysT and CysW) and a solute-binding protein (CysP).</text>
</comment>
<evidence type="ECO:0000256" key="1">
    <source>
        <dbReference type="ARBA" id="ARBA00004141"/>
    </source>
</evidence>
<protein>
    <recommendedName>
        <fullName evidence="9">Sulfate transport system permease protein CysT</fullName>
    </recommendedName>
</protein>
<dbReference type="Proteomes" id="UP001232973">
    <property type="component" value="Unassembled WGS sequence"/>
</dbReference>
<evidence type="ECO:0000256" key="4">
    <source>
        <dbReference type="ARBA" id="ARBA00022692"/>
    </source>
</evidence>
<keyword evidence="4 9" id="KW-0812">Transmembrane</keyword>
<evidence type="ECO:0000259" key="10">
    <source>
        <dbReference type="PROSITE" id="PS50928"/>
    </source>
</evidence>
<gene>
    <name evidence="11" type="ORF">J2S03_001427</name>
</gene>
<evidence type="ECO:0000256" key="9">
    <source>
        <dbReference type="RuleBase" id="RU366001"/>
    </source>
</evidence>
<reference evidence="11 12" key="1">
    <citation type="submission" date="2023-07" db="EMBL/GenBank/DDBJ databases">
        <title>Genomic Encyclopedia of Type Strains, Phase IV (KMG-IV): sequencing the most valuable type-strain genomes for metagenomic binning, comparative biology and taxonomic classification.</title>
        <authorList>
            <person name="Goeker M."/>
        </authorList>
    </citation>
    <scope>NUCLEOTIDE SEQUENCE [LARGE SCALE GENOMIC DNA]</scope>
    <source>
        <strain evidence="11 12">DSM 4006</strain>
    </source>
</reference>
<dbReference type="NCBIfam" id="TIGR00969">
    <property type="entry name" value="3a0106s02"/>
    <property type="match status" value="1"/>
</dbReference>
<sequence length="286" mass="30587">MRQPSSRATLLSASGYLLLLIVLPIGAVFQQAFSQGAGAFFSALAQPIGVAALRLTVETALVTAAINAVAGSITAYALTRTRLPGRTLLNAMVDLPFAIPTTVSGLMLVFLYGPTSPIGQWFTNHGIRVIYSPIAIVLAMVLVTFPYAVRTIQPLLEDLDVRMEEAAATLGAGPARIFRTIVFPVMWPGVLSGFTLGFSRALAEFGAVVIVAGNLPMKTQVSSYYLYGLLENYDQQGAAAVSVLLLAVSFVALYVEFRVLHRQPRFRKSKDAAVDAPLHWGSGVKA</sequence>
<evidence type="ECO:0000256" key="8">
    <source>
        <dbReference type="ARBA" id="ARBA00025323"/>
    </source>
</evidence>
<keyword evidence="7 9" id="KW-0472">Membrane</keyword>
<dbReference type="PROSITE" id="PS50928">
    <property type="entry name" value="ABC_TM1"/>
    <property type="match status" value="1"/>
</dbReference>
<feature type="transmembrane region" description="Helical" evidence="9">
    <location>
        <begin position="61"/>
        <end position="79"/>
    </location>
</feature>
<dbReference type="PANTHER" id="PTHR30406:SF8">
    <property type="entry name" value="SULFATE TRANSPORT SYSTEM PERMEASE PROTEIN CYST"/>
    <property type="match status" value="1"/>
</dbReference>
<evidence type="ECO:0000256" key="3">
    <source>
        <dbReference type="ARBA" id="ARBA00022448"/>
    </source>
</evidence>
<evidence type="ECO:0000256" key="5">
    <source>
        <dbReference type="ARBA" id="ARBA00022989"/>
    </source>
</evidence>
<evidence type="ECO:0000256" key="2">
    <source>
        <dbReference type="ARBA" id="ARBA00011779"/>
    </source>
</evidence>
<comment type="similarity">
    <text evidence="9">Belongs to the binding-protein-dependent transport system permease family. CysTW subfamily.</text>
</comment>
<dbReference type="SUPFAM" id="SSF161098">
    <property type="entry name" value="MetI-like"/>
    <property type="match status" value="1"/>
</dbReference>
<dbReference type="InterPro" id="IPR005667">
    <property type="entry name" value="Sulph_transpt2"/>
</dbReference>
<evidence type="ECO:0000256" key="6">
    <source>
        <dbReference type="ARBA" id="ARBA00023032"/>
    </source>
</evidence>
<evidence type="ECO:0000313" key="11">
    <source>
        <dbReference type="EMBL" id="MDQ0189582.1"/>
    </source>
</evidence>
<proteinExistence type="inferred from homology"/>
<feature type="domain" description="ABC transmembrane type-1" evidence="10">
    <location>
        <begin position="53"/>
        <end position="256"/>
    </location>
</feature>